<evidence type="ECO:0000313" key="1">
    <source>
        <dbReference type="EMBL" id="SFV50058.1"/>
    </source>
</evidence>
<organism evidence="1">
    <name type="scientific">hydrothermal vent metagenome</name>
    <dbReference type="NCBI Taxonomy" id="652676"/>
    <lineage>
        <taxon>unclassified sequences</taxon>
        <taxon>metagenomes</taxon>
        <taxon>ecological metagenomes</taxon>
    </lineage>
</organism>
<accession>A0A1W1B9C7</accession>
<protein>
    <submittedName>
        <fullName evidence="1">Uncharacterized protein</fullName>
    </submittedName>
</protein>
<sequence>MFLLENFFAYLSSTTTVEDFLFYLFCILFKFLFKMLV</sequence>
<name>A0A1W1B9C7_9ZZZZ</name>
<gene>
    <name evidence="1" type="ORF">MNB_SM-7-1501</name>
</gene>
<reference evidence="1" key="1">
    <citation type="submission" date="2016-10" db="EMBL/GenBank/DDBJ databases">
        <authorList>
            <person name="de Groot N.N."/>
        </authorList>
    </citation>
    <scope>NUCLEOTIDE SEQUENCE</scope>
</reference>
<dbReference type="EMBL" id="FPHB01000010">
    <property type="protein sequence ID" value="SFV50058.1"/>
    <property type="molecule type" value="Genomic_DNA"/>
</dbReference>
<proteinExistence type="predicted"/>
<dbReference type="AlphaFoldDB" id="A0A1W1B9C7"/>